<accession>A0A059C988</accession>
<dbReference type="Gene3D" id="1.10.8.430">
    <property type="entry name" value="Helical domain of apoptotic protease-activating factors"/>
    <property type="match status" value="1"/>
</dbReference>
<keyword evidence="4" id="KW-0611">Plant defense</keyword>
<dbReference type="Gene3D" id="3.40.50.300">
    <property type="entry name" value="P-loop containing nucleotide triphosphate hydrolases"/>
    <property type="match status" value="2"/>
</dbReference>
<dbReference type="InParanoid" id="A0A059C988"/>
<dbReference type="InterPro" id="IPR042197">
    <property type="entry name" value="Apaf_helical"/>
</dbReference>
<evidence type="ECO:0000259" key="6">
    <source>
        <dbReference type="Pfam" id="PF00931"/>
    </source>
</evidence>
<evidence type="ECO:0000259" key="7">
    <source>
        <dbReference type="Pfam" id="PF18052"/>
    </source>
</evidence>
<dbReference type="InterPro" id="IPR041118">
    <property type="entry name" value="Rx_N"/>
</dbReference>
<evidence type="ECO:0000256" key="4">
    <source>
        <dbReference type="ARBA" id="ARBA00022821"/>
    </source>
</evidence>
<evidence type="ECO:0000256" key="2">
    <source>
        <dbReference type="ARBA" id="ARBA00022737"/>
    </source>
</evidence>
<dbReference type="Gene3D" id="3.80.10.10">
    <property type="entry name" value="Ribonuclease Inhibitor"/>
    <property type="match status" value="3"/>
</dbReference>
<dbReference type="SUPFAM" id="SSF52540">
    <property type="entry name" value="P-loop containing nucleoside triphosphate hydrolases"/>
    <property type="match status" value="2"/>
</dbReference>
<dbReference type="Pfam" id="PF23559">
    <property type="entry name" value="WHD_DRP"/>
    <property type="match status" value="1"/>
</dbReference>
<dbReference type="Pfam" id="PF00931">
    <property type="entry name" value="NB-ARC"/>
    <property type="match status" value="2"/>
</dbReference>
<dbReference type="GO" id="GO:0043531">
    <property type="term" value="F:ADP binding"/>
    <property type="evidence" value="ECO:0007669"/>
    <property type="project" value="InterPro"/>
</dbReference>
<evidence type="ECO:0008006" key="12">
    <source>
        <dbReference type="Google" id="ProtNLM"/>
    </source>
</evidence>
<name>A0A059C988_EUCGR</name>
<dbReference type="GO" id="GO:0006952">
    <property type="term" value="P:defense response"/>
    <property type="evidence" value="ECO:0007669"/>
    <property type="project" value="UniProtKB-KW"/>
</dbReference>
<evidence type="ECO:0000256" key="5">
    <source>
        <dbReference type="ARBA" id="ARBA00022840"/>
    </source>
</evidence>
<dbReference type="InterPro" id="IPR055414">
    <property type="entry name" value="LRR_R13L4/SHOC2-like"/>
</dbReference>
<gene>
    <name evidence="11" type="ORF">EUGRSUZ_E03177</name>
</gene>
<sequence>MAEPLVFRVAKLVDDFPEAAELWGAGDTDLEDTFSYLQSIVPDAEKRVLSDESDKDIKHWLEDLKDAFYEAEDLLEEWSIDVMPLRESPSKDEKLKQVIPSSSPSEKPDLVLEMSARAKEIRKRIEAIAAEGTDLGLRECAVVVRVERRERLDAFVCDEEIIGREDDKSVITKFLLDSKTDDQIPVLSIWGDDGVGKTALARCLYEDDMVKKHFDLRIWVNGFRNLEGELRKIRGRETTGREDDVLRLQRYLLVIDDLQDEDPGQWGSLKSLLMGGARGSKILITTRHQSVAVCTSTSPSYRLAGLPIKSSFDLLMRMACLEEKETGNSIKVDGRKIVQKCNGIPLAIRMIGSLLFCKKTEEEWLHLLRETSEFYKILPQLSYIHLPCHLKQCFAFCSLFPRDWVIDKQLLMSLWIAEGFIQPIDNGDWDMEDIAHDYFMDLLRRNFFQDCVKDELGNVTSCRMHHLVHDLARHVAGTEYGRIYHSWQYLEERAHHISWDSTLDFSQGDTYLHGAYRLRTFIKTSQRKSLRCETQMGEKTLHKLISSFKFLRALDLHDSGIEKLPSSIYFRKLVNLRQLEISDCSVLSHMPQGLGQLTLLRTLTDFLLPRNDSCPQNHSGLGELNKLSNLRGSLRIEVKGGIEDVVAESNAANLKEKDSLVSLVLVFARKESDEVLLKEMQPSLNLRSLEIRGYGGTRFPSWMSCMPKLVRLRLFDCTACKSLPLLGELTSLKHLEISELPTVEYKESDIDSLLSLPNLSTLIIQRCPNLDWIPPLVRPKELKPPTLPLESLQTSFATIEQVTGIDDRVKEVIKLLAIEDDGNKPRMVGIHGTNGIGKTTIAKAVYNRLSSCFDSCSFLTEIGEKVQNNGGIQFVQTKLICDILDRECNVGSFEGGIKFFLDVFSNIKALIVLDDVEEPSHLYDLVGTQLEWFGRGSRIIVTSEKLGILETFVPERANIYEHIVKATGQVPFVIEVIGSLLHGKTIEDWRKMEDMIKPHSQEILKDCREILKICYEALDEKQKQIFQDIVWFANGMDSQIASYMWPDLDLLPSYQVLMPLAKIGEDNKLWMHKLLKHLCRAVDQGEPTYHVKRRRLYINDPEPKVINKEEGIEVAESLCPDTCTETLPNIRFLELDHASMTGNFADVFPKLRWLRWRGCPRDFEATELNLTELVILDLSWSKVTKDWGGWRKIKMEQLKVLNLTSCTDLLISPEFSSFPNLEILILERCSWLVHLDPSIGGLEKLLCLNLKSCTELNRLPAELGALKALKELLIDEISVHHIFLQSDSEEVEHLTSLSILSANNSNITKIPSGVGSKLRRLSLRNCHWIQKLPESIGQLGSPLEELDISGTCISELPGSFGNLQRLRVLKMHYCFVRKFPSFIWHLHSLEEIDASLCRNIEGDIPRDIGKLENLRILRLRNSATSSLPPEIKHLSKLETLDVRRCDKLRELPALPPSLIVVHLSPKLKEKVSDLLMKKHCFITV</sequence>
<keyword evidence="1" id="KW-0433">Leucine-rich repeat</keyword>
<dbReference type="GO" id="GO:0005524">
    <property type="term" value="F:ATP binding"/>
    <property type="evidence" value="ECO:0007669"/>
    <property type="project" value="UniProtKB-KW"/>
</dbReference>
<dbReference type="Gramene" id="KCW74475">
    <property type="protein sequence ID" value="KCW74475"/>
    <property type="gene ID" value="EUGRSUZ_E03177"/>
</dbReference>
<dbReference type="Pfam" id="PF23598">
    <property type="entry name" value="LRR_14"/>
    <property type="match status" value="1"/>
</dbReference>
<dbReference type="PANTHER" id="PTHR36766:SF40">
    <property type="entry name" value="DISEASE RESISTANCE PROTEIN RGA3"/>
    <property type="match status" value="1"/>
</dbReference>
<feature type="domain" description="NB-ARC" evidence="6">
    <location>
        <begin position="807"/>
        <end position="947"/>
    </location>
</feature>
<feature type="domain" description="R13L1/DRL21-like LRR repeat region" evidence="10">
    <location>
        <begin position="621"/>
        <end position="739"/>
    </location>
</feature>
<feature type="domain" description="NB-ARC" evidence="6">
    <location>
        <begin position="165"/>
        <end position="320"/>
    </location>
</feature>
<dbReference type="Gene3D" id="1.20.5.4130">
    <property type="match status" value="1"/>
</dbReference>
<dbReference type="InterPro" id="IPR002182">
    <property type="entry name" value="NB-ARC"/>
</dbReference>
<feature type="domain" description="Disease resistance protein winged helix" evidence="8">
    <location>
        <begin position="399"/>
        <end position="472"/>
    </location>
</feature>
<evidence type="ECO:0000259" key="9">
    <source>
        <dbReference type="Pfam" id="PF23598"/>
    </source>
</evidence>
<reference evidence="11" key="1">
    <citation type="submission" date="2013-07" db="EMBL/GenBank/DDBJ databases">
        <title>The genome of Eucalyptus grandis.</title>
        <authorList>
            <person name="Schmutz J."/>
            <person name="Hayes R."/>
            <person name="Myburg A."/>
            <person name="Tuskan G."/>
            <person name="Grattapaglia D."/>
            <person name="Rokhsar D.S."/>
        </authorList>
    </citation>
    <scope>NUCLEOTIDE SEQUENCE</scope>
    <source>
        <tissue evidence="11">Leaf extractions</tissue>
    </source>
</reference>
<keyword evidence="5" id="KW-0067">ATP-binding</keyword>
<feature type="domain" description="Disease resistance N-terminal" evidence="7">
    <location>
        <begin position="29"/>
        <end position="91"/>
    </location>
</feature>
<evidence type="ECO:0000313" key="11">
    <source>
        <dbReference type="EMBL" id="KCW74475.1"/>
    </source>
</evidence>
<evidence type="ECO:0000256" key="1">
    <source>
        <dbReference type="ARBA" id="ARBA00022614"/>
    </source>
</evidence>
<dbReference type="Gene3D" id="1.10.10.10">
    <property type="entry name" value="Winged helix-like DNA-binding domain superfamily/Winged helix DNA-binding domain"/>
    <property type="match status" value="1"/>
</dbReference>
<evidence type="ECO:0000259" key="10">
    <source>
        <dbReference type="Pfam" id="PF25019"/>
    </source>
</evidence>
<dbReference type="eggNOG" id="KOG4658">
    <property type="taxonomic scope" value="Eukaryota"/>
</dbReference>
<dbReference type="Pfam" id="PF25019">
    <property type="entry name" value="LRR_R13L1-DRL21"/>
    <property type="match status" value="1"/>
</dbReference>
<dbReference type="SUPFAM" id="SSF52058">
    <property type="entry name" value="L domain-like"/>
    <property type="match status" value="2"/>
</dbReference>
<dbReference type="PRINTS" id="PR00364">
    <property type="entry name" value="DISEASERSIST"/>
</dbReference>
<keyword evidence="3" id="KW-0547">Nucleotide-binding</keyword>
<feature type="domain" description="Disease resistance R13L4/SHOC-2-like LRR" evidence="9">
    <location>
        <begin position="1317"/>
        <end position="1394"/>
    </location>
</feature>
<dbReference type="EMBL" id="KK198757">
    <property type="protein sequence ID" value="KCW74475.1"/>
    <property type="molecule type" value="Genomic_DNA"/>
</dbReference>
<dbReference type="FunFam" id="1.10.10.10:FF:000322">
    <property type="entry name" value="Probable disease resistance protein At1g63360"/>
    <property type="match status" value="1"/>
</dbReference>
<evidence type="ECO:0000256" key="3">
    <source>
        <dbReference type="ARBA" id="ARBA00022741"/>
    </source>
</evidence>
<dbReference type="InterPro" id="IPR058922">
    <property type="entry name" value="WHD_DRP"/>
</dbReference>
<protein>
    <recommendedName>
        <fullName evidence="12">AAA+ ATPase domain-containing protein</fullName>
    </recommendedName>
</protein>
<dbReference type="Pfam" id="PF18052">
    <property type="entry name" value="Rx_N"/>
    <property type="match status" value="1"/>
</dbReference>
<dbReference type="InterPro" id="IPR027417">
    <property type="entry name" value="P-loop_NTPase"/>
</dbReference>
<dbReference type="GO" id="GO:0051707">
    <property type="term" value="P:response to other organism"/>
    <property type="evidence" value="ECO:0007669"/>
    <property type="project" value="UniProtKB-ARBA"/>
</dbReference>
<dbReference type="InterPro" id="IPR032675">
    <property type="entry name" value="LRR_dom_sf"/>
</dbReference>
<evidence type="ECO:0000259" key="8">
    <source>
        <dbReference type="Pfam" id="PF23559"/>
    </source>
</evidence>
<organism evidence="11">
    <name type="scientific">Eucalyptus grandis</name>
    <name type="common">Flooded gum</name>
    <dbReference type="NCBI Taxonomy" id="71139"/>
    <lineage>
        <taxon>Eukaryota</taxon>
        <taxon>Viridiplantae</taxon>
        <taxon>Streptophyta</taxon>
        <taxon>Embryophyta</taxon>
        <taxon>Tracheophyta</taxon>
        <taxon>Spermatophyta</taxon>
        <taxon>Magnoliopsida</taxon>
        <taxon>eudicotyledons</taxon>
        <taxon>Gunneridae</taxon>
        <taxon>Pentapetalae</taxon>
        <taxon>rosids</taxon>
        <taxon>malvids</taxon>
        <taxon>Myrtales</taxon>
        <taxon>Myrtaceae</taxon>
        <taxon>Myrtoideae</taxon>
        <taxon>Eucalypteae</taxon>
        <taxon>Eucalyptus</taxon>
    </lineage>
</organism>
<dbReference type="InterPro" id="IPR036388">
    <property type="entry name" value="WH-like_DNA-bd_sf"/>
</dbReference>
<dbReference type="InterPro" id="IPR056789">
    <property type="entry name" value="LRR_R13L1-DRL21"/>
</dbReference>
<keyword evidence="2" id="KW-0677">Repeat</keyword>
<proteinExistence type="predicted"/>
<dbReference type="PANTHER" id="PTHR36766">
    <property type="entry name" value="PLANT BROAD-SPECTRUM MILDEW RESISTANCE PROTEIN RPW8"/>
    <property type="match status" value="1"/>
</dbReference>